<name>A0AAV4XI12_CAEEX</name>
<proteinExistence type="predicted"/>
<dbReference type="InterPro" id="IPR039304">
    <property type="entry name" value="DNAAF3"/>
</dbReference>
<dbReference type="InterPro" id="IPR028235">
    <property type="entry name" value="DNAAF3_C"/>
</dbReference>
<feature type="domain" description="Dynein assembly factor 3 C-terminal" evidence="1">
    <location>
        <begin position="12"/>
        <end position="71"/>
    </location>
</feature>
<organism evidence="2 3">
    <name type="scientific">Caerostris extrusa</name>
    <name type="common">Bark spider</name>
    <name type="synonym">Caerostris bankana</name>
    <dbReference type="NCBI Taxonomy" id="172846"/>
    <lineage>
        <taxon>Eukaryota</taxon>
        <taxon>Metazoa</taxon>
        <taxon>Ecdysozoa</taxon>
        <taxon>Arthropoda</taxon>
        <taxon>Chelicerata</taxon>
        <taxon>Arachnida</taxon>
        <taxon>Araneae</taxon>
        <taxon>Araneomorphae</taxon>
        <taxon>Entelegynae</taxon>
        <taxon>Araneoidea</taxon>
        <taxon>Araneidae</taxon>
        <taxon>Caerostris</taxon>
    </lineage>
</organism>
<protein>
    <submittedName>
        <fullName evidence="2">Dynein assembly factor 3, axonemal</fullName>
    </submittedName>
</protein>
<reference evidence="2 3" key="1">
    <citation type="submission" date="2021-06" db="EMBL/GenBank/DDBJ databases">
        <title>Caerostris extrusa draft genome.</title>
        <authorList>
            <person name="Kono N."/>
            <person name="Arakawa K."/>
        </authorList>
    </citation>
    <scope>NUCLEOTIDE SEQUENCE [LARGE SCALE GENOMIC DNA]</scope>
</reference>
<evidence type="ECO:0000313" key="3">
    <source>
        <dbReference type="Proteomes" id="UP001054945"/>
    </source>
</evidence>
<dbReference type="AlphaFoldDB" id="A0AAV4XI12"/>
<dbReference type="GO" id="GO:0070286">
    <property type="term" value="P:axonemal dynein complex assembly"/>
    <property type="evidence" value="ECO:0007669"/>
    <property type="project" value="InterPro"/>
</dbReference>
<dbReference type="PANTHER" id="PTHR22118">
    <property type="entry name" value="DYNEIN ASSEMBLY FACTOR 3, AXONEMAL"/>
    <property type="match status" value="1"/>
</dbReference>
<evidence type="ECO:0000313" key="2">
    <source>
        <dbReference type="EMBL" id="GIY94821.1"/>
    </source>
</evidence>
<dbReference type="Pfam" id="PF14740">
    <property type="entry name" value="DUF4471"/>
    <property type="match status" value="1"/>
</dbReference>
<sequence>MAVQRRNNRLKQTQGILNCYVGDIATSPYLVFGVESGNDELFKKVNNEYTSTSEDISKYNVIEMLDEFTTFNMKSNSKDVVLNLMFFDTLCKSRKFDKSFDAIYIPCDMMHCSNKILPKLLKVDGIAVFETIRNVVNSTKEQKKSILKKYFVYLRMEV</sequence>
<accession>A0AAV4XI12</accession>
<dbReference type="GO" id="GO:0044458">
    <property type="term" value="P:motile cilium assembly"/>
    <property type="evidence" value="ECO:0007669"/>
    <property type="project" value="TreeGrafter"/>
</dbReference>
<dbReference type="Proteomes" id="UP001054945">
    <property type="component" value="Unassembled WGS sequence"/>
</dbReference>
<evidence type="ECO:0000259" key="1">
    <source>
        <dbReference type="Pfam" id="PF14740"/>
    </source>
</evidence>
<comment type="caution">
    <text evidence="2">The sequence shown here is derived from an EMBL/GenBank/DDBJ whole genome shotgun (WGS) entry which is preliminary data.</text>
</comment>
<gene>
    <name evidence="2" type="primary">dnaaf3</name>
    <name evidence="2" type="ORF">CEXT_484611</name>
</gene>
<keyword evidence="3" id="KW-1185">Reference proteome</keyword>
<dbReference type="EMBL" id="BPLR01017827">
    <property type="protein sequence ID" value="GIY94821.1"/>
    <property type="molecule type" value="Genomic_DNA"/>
</dbReference>
<dbReference type="PANTHER" id="PTHR22118:SF14">
    <property type="entry name" value="DYNEIN AXONEMAL ASSEMBLY FACTOR 3"/>
    <property type="match status" value="1"/>
</dbReference>